<proteinExistence type="predicted"/>
<dbReference type="EMBL" id="HAEF01010022">
    <property type="protein sequence ID" value="SBR49606.1"/>
    <property type="molecule type" value="Transcribed_RNA"/>
</dbReference>
<reference evidence="1" key="2">
    <citation type="submission" date="2016-06" db="EMBL/GenBank/DDBJ databases">
        <title>The genome of a short-lived fish provides insights into sex chromosome evolution and the genetic control of aging.</title>
        <authorList>
            <person name="Reichwald K."/>
            <person name="Felder M."/>
            <person name="Petzold A."/>
            <person name="Koch P."/>
            <person name="Groth M."/>
            <person name="Platzer M."/>
        </authorList>
    </citation>
    <scope>NUCLEOTIDE SEQUENCE</scope>
    <source>
        <tissue evidence="1">Brain</tissue>
    </source>
</reference>
<evidence type="ECO:0000313" key="1">
    <source>
        <dbReference type="EMBL" id="SBR49606.1"/>
    </source>
</evidence>
<gene>
    <name evidence="1" type="primary">Nfu_g_1_005832</name>
</gene>
<reference evidence="1" key="1">
    <citation type="submission" date="2016-05" db="EMBL/GenBank/DDBJ databases">
        <authorList>
            <person name="Lavstsen T."/>
            <person name="Jespersen J.S."/>
        </authorList>
    </citation>
    <scope>NUCLEOTIDE SEQUENCE</scope>
    <source>
        <tissue evidence="1">Brain</tissue>
    </source>
</reference>
<accession>A0A1A8LZA6</accession>
<name>A0A1A8LZA6_9TELE</name>
<dbReference type="AlphaFoldDB" id="A0A1A8LZA6"/>
<feature type="non-terminal residue" evidence="1">
    <location>
        <position position="69"/>
    </location>
</feature>
<organism evidence="1">
    <name type="scientific">Nothobranchius pienaari</name>
    <dbReference type="NCBI Taxonomy" id="704102"/>
    <lineage>
        <taxon>Eukaryota</taxon>
        <taxon>Metazoa</taxon>
        <taxon>Chordata</taxon>
        <taxon>Craniata</taxon>
        <taxon>Vertebrata</taxon>
        <taxon>Euteleostomi</taxon>
        <taxon>Actinopterygii</taxon>
        <taxon>Neopterygii</taxon>
        <taxon>Teleostei</taxon>
        <taxon>Neoteleostei</taxon>
        <taxon>Acanthomorphata</taxon>
        <taxon>Ovalentaria</taxon>
        <taxon>Atherinomorphae</taxon>
        <taxon>Cyprinodontiformes</taxon>
        <taxon>Nothobranchiidae</taxon>
        <taxon>Nothobranchius</taxon>
    </lineage>
</organism>
<sequence length="69" mass="7549">ELTIADQQLSQGVNRLSYPPVYYTSVSQPWSSGHTDPDVFHVSASAHLIYIASSGGHQVLQIPVNHSFI</sequence>
<feature type="non-terminal residue" evidence="1">
    <location>
        <position position="1"/>
    </location>
</feature>
<protein>
    <submittedName>
        <fullName evidence="1">Uncharacterized protein</fullName>
    </submittedName>
</protein>